<evidence type="ECO:0000313" key="3">
    <source>
        <dbReference type="EMBL" id="KRG62682.1"/>
    </source>
</evidence>
<evidence type="ECO:0000313" key="4">
    <source>
        <dbReference type="Proteomes" id="UP000050864"/>
    </source>
</evidence>
<accession>A0A0R0C868</accession>
<keyword evidence="3" id="KW-0418">Kinase</keyword>
<proteinExistence type="predicted"/>
<keyword evidence="1" id="KW-1133">Transmembrane helix</keyword>
<dbReference type="PANTHER" id="PTHR34220:SF7">
    <property type="entry name" value="SENSOR HISTIDINE KINASE YPDA"/>
    <property type="match status" value="1"/>
</dbReference>
<keyword evidence="4" id="KW-1185">Reference proteome</keyword>
<keyword evidence="1" id="KW-0812">Transmembrane</keyword>
<evidence type="ECO:0000256" key="1">
    <source>
        <dbReference type="SAM" id="Phobius"/>
    </source>
</evidence>
<dbReference type="PATRIC" id="fig|405444.3.peg.2207"/>
<name>A0A0R0C868_9GAMM</name>
<dbReference type="AlphaFoldDB" id="A0A0R0C868"/>
<sequence length="346" mass="38221">MAASIPPMPEKPTLTPLDTLWKAPAIIWTILAGEGLAIILALAPEHIGNRWVLFGALSLMVQWISLSALGALYLLRNPLSRLPPTWIANITLLVLVACNLLVCIASWWVLRSLLLISSENWLPTLLRFTGIVITFGLLGLAAFQNHWRARQLAVRAKQAELEALQARIRPHFLFNTLNTGAALVHQRPEDAERLLLDLADLFRAALAGPQEIPLAEEIALSRRYVEIEALRFGERMRVHWELPSPLPQLQVPTLSIQPLVENAIHHGIEPSPEGGEIRISVAQGKQQIIVTIENDLPAAGTRPLRNGHKVGLKSTRARIQAMTNGEGDVVTRIENGRHITTVTLPT</sequence>
<feature type="transmembrane region" description="Helical" evidence="1">
    <location>
        <begin position="122"/>
        <end position="143"/>
    </location>
</feature>
<dbReference type="InterPro" id="IPR010559">
    <property type="entry name" value="Sig_transdc_His_kin_internal"/>
</dbReference>
<dbReference type="GO" id="GO:0016020">
    <property type="term" value="C:membrane"/>
    <property type="evidence" value="ECO:0007669"/>
    <property type="project" value="InterPro"/>
</dbReference>
<feature type="transmembrane region" description="Helical" evidence="1">
    <location>
        <begin position="25"/>
        <end position="44"/>
    </location>
</feature>
<protein>
    <submittedName>
        <fullName evidence="3">Histidine kinase</fullName>
    </submittedName>
</protein>
<comment type="caution">
    <text evidence="3">The sequence shown here is derived from an EMBL/GenBank/DDBJ whole genome shotgun (WGS) entry which is preliminary data.</text>
</comment>
<dbReference type="PANTHER" id="PTHR34220">
    <property type="entry name" value="SENSOR HISTIDINE KINASE YPDA"/>
    <property type="match status" value="1"/>
</dbReference>
<dbReference type="Proteomes" id="UP000050864">
    <property type="component" value="Unassembled WGS sequence"/>
</dbReference>
<dbReference type="Gene3D" id="3.30.565.10">
    <property type="entry name" value="Histidine kinase-like ATPase, C-terminal domain"/>
    <property type="match status" value="1"/>
</dbReference>
<keyword evidence="3" id="KW-0808">Transferase</keyword>
<dbReference type="GO" id="GO:0000155">
    <property type="term" value="F:phosphorelay sensor kinase activity"/>
    <property type="evidence" value="ECO:0007669"/>
    <property type="project" value="InterPro"/>
</dbReference>
<dbReference type="InterPro" id="IPR036890">
    <property type="entry name" value="HATPase_C_sf"/>
</dbReference>
<reference evidence="3 4" key="1">
    <citation type="submission" date="2015-05" db="EMBL/GenBank/DDBJ databases">
        <title>Genome sequencing and analysis of members of genus Stenotrophomonas.</title>
        <authorList>
            <person name="Patil P.P."/>
            <person name="Midha S."/>
            <person name="Patil P.B."/>
        </authorList>
    </citation>
    <scope>NUCLEOTIDE SEQUENCE [LARGE SCALE GENOMIC DNA]</scope>
    <source>
        <strain evidence="3 4">DSM 18929</strain>
    </source>
</reference>
<keyword evidence="1" id="KW-0472">Membrane</keyword>
<feature type="transmembrane region" description="Helical" evidence="1">
    <location>
        <begin position="86"/>
        <end position="110"/>
    </location>
</feature>
<gene>
    <name evidence="3" type="ORF">ABB26_15485</name>
</gene>
<dbReference type="InterPro" id="IPR050640">
    <property type="entry name" value="Bact_2-comp_sensor_kinase"/>
</dbReference>
<dbReference type="Pfam" id="PF06580">
    <property type="entry name" value="His_kinase"/>
    <property type="match status" value="1"/>
</dbReference>
<feature type="domain" description="Signal transduction histidine kinase internal region" evidence="2">
    <location>
        <begin position="159"/>
        <end position="235"/>
    </location>
</feature>
<organism evidence="3 4">
    <name type="scientific">Stenotrophomonas humi</name>
    <dbReference type="NCBI Taxonomy" id="405444"/>
    <lineage>
        <taxon>Bacteria</taxon>
        <taxon>Pseudomonadati</taxon>
        <taxon>Pseudomonadota</taxon>
        <taxon>Gammaproteobacteria</taxon>
        <taxon>Lysobacterales</taxon>
        <taxon>Lysobacteraceae</taxon>
        <taxon>Stenotrophomonas</taxon>
    </lineage>
</organism>
<dbReference type="EMBL" id="LDJI01000029">
    <property type="protein sequence ID" value="KRG62682.1"/>
    <property type="molecule type" value="Genomic_DNA"/>
</dbReference>
<dbReference type="STRING" id="405444.ABB26_15485"/>
<dbReference type="SUPFAM" id="SSF55874">
    <property type="entry name" value="ATPase domain of HSP90 chaperone/DNA topoisomerase II/histidine kinase"/>
    <property type="match status" value="1"/>
</dbReference>
<evidence type="ECO:0000259" key="2">
    <source>
        <dbReference type="Pfam" id="PF06580"/>
    </source>
</evidence>
<feature type="transmembrane region" description="Helical" evidence="1">
    <location>
        <begin position="51"/>
        <end position="74"/>
    </location>
</feature>